<dbReference type="InterPro" id="IPR010920">
    <property type="entry name" value="LSM_dom_sf"/>
</dbReference>
<dbReference type="GO" id="GO:0005886">
    <property type="term" value="C:plasma membrane"/>
    <property type="evidence" value="ECO:0007669"/>
    <property type="project" value="UniProtKB-SubCell"/>
</dbReference>
<evidence type="ECO:0000256" key="6">
    <source>
        <dbReference type="ARBA" id="ARBA00023136"/>
    </source>
</evidence>
<dbReference type="PANTHER" id="PTHR30221:SF8">
    <property type="entry name" value="SMALL-CONDUCTANCE MECHANOSENSITIVE CHANNEL"/>
    <property type="match status" value="1"/>
</dbReference>
<evidence type="ECO:0000256" key="2">
    <source>
        <dbReference type="ARBA" id="ARBA00008017"/>
    </source>
</evidence>
<dbReference type="Gene3D" id="2.30.30.60">
    <property type="match status" value="1"/>
</dbReference>
<dbReference type="SUPFAM" id="SSF50182">
    <property type="entry name" value="Sm-like ribonucleoproteins"/>
    <property type="match status" value="1"/>
</dbReference>
<keyword evidence="7" id="KW-0997">Cell inner membrane</keyword>
<keyword evidence="7" id="KW-0813">Transport</keyword>
<dbReference type="InterPro" id="IPR049142">
    <property type="entry name" value="MS_channel_1st"/>
</dbReference>
<comment type="similarity">
    <text evidence="2 7">Belongs to the MscS (TC 1.A.23) family.</text>
</comment>
<dbReference type="OrthoDB" id="9814206at2"/>
<keyword evidence="5 7" id="KW-1133">Transmembrane helix</keyword>
<feature type="domain" description="Mechanosensitive ion channel MscS C-terminal" evidence="9">
    <location>
        <begin position="187"/>
        <end position="251"/>
    </location>
</feature>
<dbReference type="RefSeq" id="WP_131004255.1">
    <property type="nucleotide sequence ID" value="NZ_JBHSZR010000011.1"/>
</dbReference>
<dbReference type="PANTHER" id="PTHR30221">
    <property type="entry name" value="SMALL-CONDUCTANCE MECHANOSENSITIVE CHANNEL"/>
    <property type="match status" value="1"/>
</dbReference>
<feature type="transmembrane region" description="Helical" evidence="7">
    <location>
        <begin position="55"/>
        <end position="78"/>
    </location>
</feature>
<dbReference type="InterPro" id="IPR045275">
    <property type="entry name" value="MscS_archaea/bacteria_type"/>
</dbReference>
<evidence type="ECO:0000313" key="11">
    <source>
        <dbReference type="EMBL" id="TBN48251.1"/>
    </source>
</evidence>
<dbReference type="AlphaFoldDB" id="A0A4Q9GB88"/>
<feature type="transmembrane region" description="Helical" evidence="7">
    <location>
        <begin position="90"/>
        <end position="119"/>
    </location>
</feature>
<evidence type="ECO:0000259" key="8">
    <source>
        <dbReference type="Pfam" id="PF00924"/>
    </source>
</evidence>
<organism evidence="11 12">
    <name type="scientific">Hansschlegelia quercus</name>
    <dbReference type="NCBI Taxonomy" id="2528245"/>
    <lineage>
        <taxon>Bacteria</taxon>
        <taxon>Pseudomonadati</taxon>
        <taxon>Pseudomonadota</taxon>
        <taxon>Alphaproteobacteria</taxon>
        <taxon>Hyphomicrobiales</taxon>
        <taxon>Methylopilaceae</taxon>
        <taxon>Hansschlegelia</taxon>
    </lineage>
</organism>
<evidence type="ECO:0000259" key="10">
    <source>
        <dbReference type="Pfam" id="PF21088"/>
    </source>
</evidence>
<dbReference type="InterPro" id="IPR023408">
    <property type="entry name" value="MscS_beta-dom_sf"/>
</dbReference>
<gene>
    <name evidence="11" type="ORF">EYR15_14335</name>
</gene>
<comment type="caution">
    <text evidence="11">The sequence shown here is derived from an EMBL/GenBank/DDBJ whole genome shotgun (WGS) entry which is preliminary data.</text>
</comment>
<comment type="caution">
    <text evidence="7">Lacks conserved residue(s) required for the propagation of feature annotation.</text>
</comment>
<reference evidence="11 12" key="1">
    <citation type="submission" date="2019-02" db="EMBL/GenBank/DDBJ databases">
        <title>Hansschlegelia quercus sp. nov., a novel methylotrophic bacterium from buds of oak (Quercus robur L.).</title>
        <authorList>
            <person name="Agafonova N.V."/>
            <person name="Kaparullina E.N."/>
            <person name="Grouzdev D.S."/>
            <person name="Doronina N.V."/>
        </authorList>
    </citation>
    <scope>NUCLEOTIDE SEQUENCE [LARGE SCALE GENOMIC DNA]</scope>
    <source>
        <strain evidence="11 12">Dub</strain>
    </source>
</reference>
<dbReference type="InterPro" id="IPR011066">
    <property type="entry name" value="MscS_channel_C_sf"/>
</dbReference>
<evidence type="ECO:0000256" key="1">
    <source>
        <dbReference type="ARBA" id="ARBA00004651"/>
    </source>
</evidence>
<comment type="subunit">
    <text evidence="7">Homoheptamer.</text>
</comment>
<keyword evidence="4 7" id="KW-0812">Transmembrane</keyword>
<comment type="subcellular location">
    <subcellularLocation>
        <location evidence="7">Cell inner membrane</location>
        <topology evidence="7">Multi-pass membrane protein</topology>
    </subcellularLocation>
    <subcellularLocation>
        <location evidence="1">Cell membrane</location>
        <topology evidence="1">Multi-pass membrane protein</topology>
    </subcellularLocation>
</comment>
<name>A0A4Q9GB88_9HYPH</name>
<comment type="function">
    <text evidence="7">Mechanosensitive channel that participates in the regulation of osmotic pressure changes within the cell, opening in response to stretch forces in the membrane lipid bilayer, without the need for other proteins. Contributes to normal resistance to hypoosmotic shock. Forms an ion channel of 1.0 nanosiemens conductance with a slight preference for anions.</text>
</comment>
<evidence type="ECO:0000256" key="5">
    <source>
        <dbReference type="ARBA" id="ARBA00022989"/>
    </source>
</evidence>
<dbReference type="InterPro" id="IPR049278">
    <property type="entry name" value="MS_channel_C"/>
</dbReference>
<evidence type="ECO:0000256" key="4">
    <source>
        <dbReference type="ARBA" id="ARBA00022692"/>
    </source>
</evidence>
<dbReference type="Pfam" id="PF21082">
    <property type="entry name" value="MS_channel_3rd"/>
    <property type="match status" value="1"/>
</dbReference>
<dbReference type="InterPro" id="IPR011014">
    <property type="entry name" value="MscS_channel_TM-2"/>
</dbReference>
<dbReference type="GO" id="GO:0008381">
    <property type="term" value="F:mechanosensitive monoatomic ion channel activity"/>
    <property type="evidence" value="ECO:0007669"/>
    <property type="project" value="InterPro"/>
</dbReference>
<evidence type="ECO:0000256" key="3">
    <source>
        <dbReference type="ARBA" id="ARBA00022475"/>
    </source>
</evidence>
<evidence type="ECO:0000256" key="7">
    <source>
        <dbReference type="RuleBase" id="RU369025"/>
    </source>
</evidence>
<evidence type="ECO:0000313" key="12">
    <source>
        <dbReference type="Proteomes" id="UP000291613"/>
    </source>
</evidence>
<dbReference type="SUPFAM" id="SSF82861">
    <property type="entry name" value="Mechanosensitive channel protein MscS (YggB), transmembrane region"/>
    <property type="match status" value="1"/>
</dbReference>
<keyword evidence="3" id="KW-1003">Cell membrane</keyword>
<evidence type="ECO:0000259" key="9">
    <source>
        <dbReference type="Pfam" id="PF21082"/>
    </source>
</evidence>
<dbReference type="InterPro" id="IPR006685">
    <property type="entry name" value="MscS_channel_2nd"/>
</dbReference>
<dbReference type="Proteomes" id="UP000291613">
    <property type="component" value="Unassembled WGS sequence"/>
</dbReference>
<keyword evidence="7" id="KW-0407">Ion channel</keyword>
<feature type="transmembrane region" description="Helical" evidence="7">
    <location>
        <begin position="20"/>
        <end position="43"/>
    </location>
</feature>
<feature type="domain" description="Mechanosensitive ion channel MscS" evidence="8">
    <location>
        <begin position="106"/>
        <end position="171"/>
    </location>
</feature>
<sequence>MPQIPIDFTVLTGLAVTYGTSALGAILIAIIGFWLANLAGAAAHRLLLASKHMDVTVAGFIASLVRYALLAMVLIAMLQVVGIQATSLVAVLGAASLAVGLALQGTLSNMAAGVMLLLFRPFHANDRIEIAGKKGIVKDLSLFFTELATDDNVQVLIPNAQVWGAAVVNYSAYPTRRLEITTTAPDGDVNQIVSDIGAFLRDDPHVLNSPEPTIKPSAFSASGVEITIHAWAKADEVALLKYDLDRHMDQLTRERQRLQQAAE</sequence>
<feature type="domain" description="Mechanosensitive ion channel transmembrane helices 2/3" evidence="10">
    <location>
        <begin position="64"/>
        <end position="104"/>
    </location>
</feature>
<keyword evidence="6 7" id="KW-0472">Membrane</keyword>
<accession>A0A4Q9GB88</accession>
<keyword evidence="12" id="KW-1185">Reference proteome</keyword>
<dbReference type="Gene3D" id="1.10.287.1260">
    <property type="match status" value="1"/>
</dbReference>
<dbReference type="Pfam" id="PF21088">
    <property type="entry name" value="MS_channel_1st"/>
    <property type="match status" value="1"/>
</dbReference>
<dbReference type="SUPFAM" id="SSF82689">
    <property type="entry name" value="Mechanosensitive channel protein MscS (YggB), C-terminal domain"/>
    <property type="match status" value="1"/>
</dbReference>
<dbReference type="Pfam" id="PF00924">
    <property type="entry name" value="MS_channel_2nd"/>
    <property type="match status" value="1"/>
</dbReference>
<keyword evidence="7" id="KW-0406">Ion transport</keyword>
<protein>
    <recommendedName>
        <fullName evidence="7">Small-conductance mechanosensitive channel</fullName>
    </recommendedName>
</protein>
<proteinExistence type="inferred from homology"/>
<dbReference type="EMBL" id="SIUB01000008">
    <property type="protein sequence ID" value="TBN48251.1"/>
    <property type="molecule type" value="Genomic_DNA"/>
</dbReference>